<evidence type="ECO:0000259" key="1">
    <source>
        <dbReference type="Pfam" id="PF05043"/>
    </source>
</evidence>
<dbReference type="AlphaFoldDB" id="A0A4P5PF79"/>
<comment type="caution">
    <text evidence="2">The sequence shown here is derived from an EMBL/GenBank/DDBJ whole genome shotgun (WGS) entry which is preliminary data.</text>
</comment>
<protein>
    <recommendedName>
        <fullName evidence="1">Mga helix-turn-helix domain-containing protein</fullName>
    </recommendedName>
</protein>
<feature type="domain" description="Mga helix-turn-helix" evidence="1">
    <location>
        <begin position="85"/>
        <end position="160"/>
    </location>
</feature>
<name>A0A4P5PF79_9ENTE</name>
<accession>A0A4P5PF79</accession>
<dbReference type="EMBL" id="BJCC01000024">
    <property type="protein sequence ID" value="GCF94888.1"/>
    <property type="molecule type" value="Genomic_DNA"/>
</dbReference>
<organism evidence="2 3">
    <name type="scientific">Enterococcus florum</name>
    <dbReference type="NCBI Taxonomy" id="2480627"/>
    <lineage>
        <taxon>Bacteria</taxon>
        <taxon>Bacillati</taxon>
        <taxon>Bacillota</taxon>
        <taxon>Bacilli</taxon>
        <taxon>Lactobacillales</taxon>
        <taxon>Enterococcaceae</taxon>
        <taxon>Enterococcus</taxon>
    </lineage>
</organism>
<dbReference type="Proteomes" id="UP000290567">
    <property type="component" value="Unassembled WGS sequence"/>
</dbReference>
<proteinExistence type="predicted"/>
<reference evidence="3" key="1">
    <citation type="submission" date="2019-02" db="EMBL/GenBank/DDBJ databases">
        <title>Draft genome sequence of Enterococcus sp. Gos25-1.</title>
        <authorList>
            <person name="Tanaka N."/>
            <person name="Shiwa Y."/>
            <person name="Fujita N."/>
        </authorList>
    </citation>
    <scope>NUCLEOTIDE SEQUENCE [LARGE SCALE GENOMIC DNA]</scope>
    <source>
        <strain evidence="3">Gos25-1</strain>
    </source>
</reference>
<sequence length="486" mass="56389">MRRMLLNDSEKKKMSVIDLLLTLEEGVYTIHFISQSVGYSFKTVHSLLLDMDREFYELFDYELLIGKQKINWQPIAYRHPLYQRFLFQKSLSYQFAIFLLTQPKADLATFSKQLFISHSSVRRGLRPLVNLLLQNGIKINLSKASLEGEERTIRRFLFALIWAGSRGEDLKKLLISFGHEEILLLQLSSSEIVINEEETLCHLLIARLRILAGHTIEACPLLENMPVSKQDAPLHAYFSNWFAEGEDYTNEIKFFFWLLMCTSCCLTTKDVRLPYLISYQNNLLEQENPLFLLCQEFISNFYSQNTGVRLTTDERELIRTNSFLTLLNFGFHQRTVPDSSELIDVKWKDQVFPTSLIEFLQTFLTNVSRRKNFFWVGRCMNNLVLHLAVLLEPYWIRPVKLLVGILSNPDPILSLQVKKLFDQLPFVEYQAASLDDEVDLLLSDRCVNVAVDCFPLTSEIYQLANQQQLLSLILQLQLEKAANGGL</sequence>
<gene>
    <name evidence="2" type="ORF">NRIC_27790</name>
</gene>
<keyword evidence="3" id="KW-1185">Reference proteome</keyword>
<dbReference type="InterPro" id="IPR007737">
    <property type="entry name" value="Mga_HTH"/>
</dbReference>
<dbReference type="Pfam" id="PF05043">
    <property type="entry name" value="Mga"/>
    <property type="match status" value="1"/>
</dbReference>
<evidence type="ECO:0000313" key="2">
    <source>
        <dbReference type="EMBL" id="GCF94888.1"/>
    </source>
</evidence>
<evidence type="ECO:0000313" key="3">
    <source>
        <dbReference type="Proteomes" id="UP000290567"/>
    </source>
</evidence>